<dbReference type="PRINTS" id="PR00368">
    <property type="entry name" value="FADPNR"/>
</dbReference>
<keyword evidence="1" id="KW-0560">Oxidoreductase</keyword>
<dbReference type="RefSeq" id="WP_184480346.1">
    <property type="nucleotide sequence ID" value="NZ_JAAEDJ010000034.1"/>
</dbReference>
<evidence type="ECO:0000313" key="3">
    <source>
        <dbReference type="EMBL" id="MBB5688051.1"/>
    </source>
</evidence>
<accession>A0A840XW23</accession>
<dbReference type="Gene3D" id="1.10.10.1100">
    <property type="entry name" value="BFD-like [2Fe-2S]-binding domain"/>
    <property type="match status" value="1"/>
</dbReference>
<protein>
    <recommendedName>
        <fullName evidence="2">FAD/NAD(P)-binding domain-containing protein</fullName>
    </recommendedName>
</protein>
<sequence>MTHADPTSIAGKRFPLRDSFTHVVIGAGEAGIAAARAAAASGERALLVDEHPLDPGLFGLDIPYLFGGRLDASTRQAARMEERIVAARPGLLQAMEEGVEVAIGTAAWGAFVKGPSSRALPVRMLGLADRDAAWLVGFERMTIATGARDVALPFPGWTLPGVMGAQGFDAALRLYGAFSGRRIAIIGGGALAQQAEAAARGTGLDVALRVAAPAPLRILGREEVTGLAWQQDGAWREAACDTVVLAVDTVPMVELPDLLGCAIGWDPAHGGFAPVVDAQGRSSLDGIAVRGEAAGTAAAQRAAWLDLALAADEALVCACEEVSAADLRALRPPRYLAAEGPEAGLARLGPPNQDQVKRLTRAGMGACQGRRCRESVHALLSRERPAPLASHRAPLRPLPLSVLAALEEDPALRANWTGWFGIAAQWLPHWEPAPPDAEYIGGRLSGGDVVK</sequence>
<keyword evidence="4" id="KW-1185">Reference proteome</keyword>
<evidence type="ECO:0000313" key="4">
    <source>
        <dbReference type="Proteomes" id="UP000562254"/>
    </source>
</evidence>
<dbReference type="CDD" id="cd19946">
    <property type="entry name" value="GlpA-like_Fer2_BFD-like"/>
    <property type="match status" value="1"/>
</dbReference>
<gene>
    <name evidence="3" type="ORF">FHS88_000161</name>
</gene>
<dbReference type="Pfam" id="PF07992">
    <property type="entry name" value="Pyr_redox_2"/>
    <property type="match status" value="1"/>
</dbReference>
<dbReference type="Gene3D" id="3.50.50.60">
    <property type="entry name" value="FAD/NAD(P)-binding domain"/>
    <property type="match status" value="2"/>
</dbReference>
<dbReference type="GO" id="GO:0016491">
    <property type="term" value="F:oxidoreductase activity"/>
    <property type="evidence" value="ECO:0007669"/>
    <property type="project" value="UniProtKB-KW"/>
</dbReference>
<dbReference type="PANTHER" id="PTHR42949:SF3">
    <property type="entry name" value="ANAEROBIC GLYCEROL-3-PHOSPHATE DEHYDROGENASE SUBUNIT B"/>
    <property type="match status" value="1"/>
</dbReference>
<dbReference type="InterPro" id="IPR051691">
    <property type="entry name" value="Metab_Enz_Cyan_OpOx_G3PDH"/>
</dbReference>
<dbReference type="InterPro" id="IPR041854">
    <property type="entry name" value="BFD-like_2Fe2S-bd_dom_sf"/>
</dbReference>
<name>A0A840XW23_9PROT</name>
<dbReference type="EMBL" id="JACIJE010000001">
    <property type="protein sequence ID" value="MBB5688051.1"/>
    <property type="molecule type" value="Genomic_DNA"/>
</dbReference>
<evidence type="ECO:0000256" key="1">
    <source>
        <dbReference type="ARBA" id="ARBA00023002"/>
    </source>
</evidence>
<dbReference type="PANTHER" id="PTHR42949">
    <property type="entry name" value="ANAEROBIC GLYCEROL-3-PHOSPHATE DEHYDROGENASE SUBUNIT B"/>
    <property type="match status" value="1"/>
</dbReference>
<dbReference type="PRINTS" id="PR00411">
    <property type="entry name" value="PNDRDTASEI"/>
</dbReference>
<reference evidence="3 4" key="1">
    <citation type="submission" date="2020-08" db="EMBL/GenBank/DDBJ databases">
        <title>Genomic Encyclopedia of Type Strains, Phase IV (KMG-IV): sequencing the most valuable type-strain genomes for metagenomic binning, comparative biology and taxonomic classification.</title>
        <authorList>
            <person name="Goeker M."/>
        </authorList>
    </citation>
    <scope>NUCLEOTIDE SEQUENCE [LARGE SCALE GENOMIC DNA]</scope>
    <source>
        <strain evidence="3 4">DSM 25895</strain>
    </source>
</reference>
<dbReference type="SUPFAM" id="SSF51905">
    <property type="entry name" value="FAD/NAD(P)-binding domain"/>
    <property type="match status" value="1"/>
</dbReference>
<dbReference type="Proteomes" id="UP000562254">
    <property type="component" value="Unassembled WGS sequence"/>
</dbReference>
<dbReference type="AlphaFoldDB" id="A0A840XW23"/>
<organism evidence="3 4">
    <name type="scientific">Neoroseomonas alkaliterrae</name>
    <dbReference type="NCBI Taxonomy" id="1452450"/>
    <lineage>
        <taxon>Bacteria</taxon>
        <taxon>Pseudomonadati</taxon>
        <taxon>Pseudomonadota</taxon>
        <taxon>Alphaproteobacteria</taxon>
        <taxon>Acetobacterales</taxon>
        <taxon>Acetobacteraceae</taxon>
        <taxon>Neoroseomonas</taxon>
    </lineage>
</organism>
<feature type="domain" description="FAD/NAD(P)-binding" evidence="2">
    <location>
        <begin position="21"/>
        <end position="221"/>
    </location>
</feature>
<comment type="caution">
    <text evidence="3">The sequence shown here is derived from an EMBL/GenBank/DDBJ whole genome shotgun (WGS) entry which is preliminary data.</text>
</comment>
<proteinExistence type="predicted"/>
<dbReference type="InterPro" id="IPR036188">
    <property type="entry name" value="FAD/NAD-bd_sf"/>
</dbReference>
<evidence type="ECO:0000259" key="2">
    <source>
        <dbReference type="Pfam" id="PF07992"/>
    </source>
</evidence>
<dbReference type="InterPro" id="IPR023753">
    <property type="entry name" value="FAD/NAD-binding_dom"/>
</dbReference>